<organism evidence="1 2">
    <name type="scientific">Sphingomonas natans</name>
    <dbReference type="NCBI Taxonomy" id="3063330"/>
    <lineage>
        <taxon>Bacteria</taxon>
        <taxon>Pseudomonadati</taxon>
        <taxon>Pseudomonadota</taxon>
        <taxon>Alphaproteobacteria</taxon>
        <taxon>Sphingomonadales</taxon>
        <taxon>Sphingomonadaceae</taxon>
        <taxon>Sphingomonas</taxon>
    </lineage>
</organism>
<dbReference type="EMBL" id="JAUOTP010000008">
    <property type="protein sequence ID" value="MDO6415930.1"/>
    <property type="molecule type" value="Genomic_DNA"/>
</dbReference>
<keyword evidence="1" id="KW-0808">Transferase</keyword>
<dbReference type="EC" id="2.4.-.-" evidence="1"/>
<protein>
    <submittedName>
        <fullName evidence="1">Glycosyltransferase</fullName>
        <ecNumber evidence="1">2.4.-.-</ecNumber>
    </submittedName>
</protein>
<reference evidence="1" key="1">
    <citation type="submission" date="2023-07" db="EMBL/GenBank/DDBJ databases">
        <authorList>
            <person name="Kim M."/>
        </authorList>
    </citation>
    <scope>NUCLEOTIDE SEQUENCE</scope>
    <source>
        <strain evidence="1">BIUV-7</strain>
    </source>
</reference>
<keyword evidence="1" id="KW-0328">Glycosyltransferase</keyword>
<name>A0ABT8YC72_9SPHN</name>
<dbReference type="Proteomes" id="UP001169764">
    <property type="component" value="Unassembled WGS sequence"/>
</dbReference>
<dbReference type="GO" id="GO:0016757">
    <property type="term" value="F:glycosyltransferase activity"/>
    <property type="evidence" value="ECO:0007669"/>
    <property type="project" value="UniProtKB-KW"/>
</dbReference>
<evidence type="ECO:0000313" key="2">
    <source>
        <dbReference type="Proteomes" id="UP001169764"/>
    </source>
</evidence>
<dbReference type="Pfam" id="PF13641">
    <property type="entry name" value="Glyco_tranf_2_3"/>
    <property type="match status" value="1"/>
</dbReference>
<keyword evidence="2" id="KW-1185">Reference proteome</keyword>
<comment type="caution">
    <text evidence="1">The sequence shown here is derived from an EMBL/GenBank/DDBJ whole genome shotgun (WGS) entry which is preliminary data.</text>
</comment>
<sequence length="232" mass="25642">MDGAIHLDAVRAGAGWLLAAVTREITLFALFGLLVGGLDDLLVDLLWLARGGWRRLTVYRRHARMTMATLPPAEAPGAIAIFVGAWAEGAVIGAMVRTALTNIRHEDYRLYVGTYPNDPETEQAVDAIGDARVRRVGGILPGPTTKAECLNRVWQAMLADEAAEGRRFKTIILHDAEDLIHPLELTLYDRMIERFDLVQIPVLPLIARESLWARIISATYADEFSEPNFALA</sequence>
<gene>
    <name evidence="1" type="ORF">Q4F19_16185</name>
</gene>
<accession>A0ABT8YC72</accession>
<dbReference type="RefSeq" id="WP_303544657.1">
    <property type="nucleotide sequence ID" value="NZ_JAUOTP010000008.1"/>
</dbReference>
<proteinExistence type="predicted"/>
<evidence type="ECO:0000313" key="1">
    <source>
        <dbReference type="EMBL" id="MDO6415930.1"/>
    </source>
</evidence>